<dbReference type="InterPro" id="IPR023917">
    <property type="entry name" value="Bifunctiontional_GlmU_bac-type"/>
</dbReference>
<keyword evidence="1 3" id="KW-0808">Transferase</keyword>
<dbReference type="SUPFAM" id="SSF51161">
    <property type="entry name" value="Trimeric LpxA-like enzymes"/>
    <property type="match status" value="1"/>
</dbReference>
<dbReference type="Gene3D" id="2.160.10.10">
    <property type="entry name" value="Hexapeptide repeat proteins"/>
    <property type="match status" value="1"/>
</dbReference>
<sequence length="415" mass="47334">MKSICIFEDSAYQNFLPLVYNRPVYELRCGIYTLLERIILQYPDTETNLFCRKYLEKLTNENNPYNVNKTNYGSKGSLFLNGRFLMSSPISISGKEEIGIKDDAIVYARLLRKNCLSITPEKFLDQDFINKLKKKFKTKKVNAKLLKYPWDIITNNKEQITFDFTSYIKYGLIQGKIYEGVHLINASQIFTGKNTVIKPGCVLDAENGPVYIGNNVKISSNSVIIGPAFIGDNVVINDLSRILAGSNIGRVCKIGGEIVNTIIQDYTNKQHDGFLGDSYIGSWVNLGADTINSNLTNTYGTVKVQMLDKIIDTGQMFHGMIMGDHTKTAINTRFTTGSIIGFACNILLTRIPPKFIPSFSWYSDNVTRVYDIKRELQVAKRMMARRNKKMSRNEEKVFKTIFTLTERERRLHDMQ</sequence>
<dbReference type="Proteomes" id="UP000094056">
    <property type="component" value="Unassembled WGS sequence"/>
</dbReference>
<proteinExistence type="predicted"/>
<dbReference type="InterPro" id="IPR050065">
    <property type="entry name" value="GlmU-like"/>
</dbReference>
<organism evidence="3 4">
    <name type="scientific">Candidatus Scalindua rubra</name>
    <dbReference type="NCBI Taxonomy" id="1872076"/>
    <lineage>
        <taxon>Bacteria</taxon>
        <taxon>Pseudomonadati</taxon>
        <taxon>Planctomycetota</taxon>
        <taxon>Candidatus Brocadiia</taxon>
        <taxon>Candidatus Brocadiales</taxon>
        <taxon>Candidatus Scalinduaceae</taxon>
        <taxon>Candidatus Scalindua</taxon>
    </lineage>
</organism>
<dbReference type="InterPro" id="IPR011004">
    <property type="entry name" value="Trimer_LpxA-like_sf"/>
</dbReference>
<dbReference type="NCBIfam" id="TIGR03991">
    <property type="entry name" value="alt_bact_glmU"/>
    <property type="match status" value="1"/>
</dbReference>
<evidence type="ECO:0000256" key="1">
    <source>
        <dbReference type="ARBA" id="ARBA00022679"/>
    </source>
</evidence>
<evidence type="ECO:0000313" key="3">
    <source>
        <dbReference type="EMBL" id="ODS31052.1"/>
    </source>
</evidence>
<name>A0A1E3X643_9BACT</name>
<dbReference type="AlphaFoldDB" id="A0A1E3X643"/>
<dbReference type="PANTHER" id="PTHR43584">
    <property type="entry name" value="NUCLEOTIDYL TRANSFERASE"/>
    <property type="match status" value="1"/>
</dbReference>
<keyword evidence="2" id="KW-0012">Acyltransferase</keyword>
<comment type="caution">
    <text evidence="3">The sequence shown here is derived from an EMBL/GenBank/DDBJ whole genome shotgun (WGS) entry which is preliminary data.</text>
</comment>
<accession>A0A1E3X643</accession>
<gene>
    <name evidence="3" type="ORF">SCARUB_03837</name>
</gene>
<dbReference type="GO" id="GO:0016746">
    <property type="term" value="F:acyltransferase activity"/>
    <property type="evidence" value="ECO:0007669"/>
    <property type="project" value="UniProtKB-KW"/>
</dbReference>
<reference evidence="3 4" key="1">
    <citation type="submission" date="2016-07" db="EMBL/GenBank/DDBJ databases">
        <title>Draft genome of Scalindua rubra, obtained from a brine-seawater interface in the Red Sea, sheds light on salt adaptation in anammox bacteria.</title>
        <authorList>
            <person name="Speth D.R."/>
            <person name="Lagkouvardos I."/>
            <person name="Wang Y."/>
            <person name="Qian P.-Y."/>
            <person name="Dutilh B.E."/>
            <person name="Jetten M.S."/>
        </authorList>
    </citation>
    <scope>NUCLEOTIDE SEQUENCE [LARGE SCALE GENOMIC DNA]</scope>
    <source>
        <strain evidence="3">BSI-1</strain>
    </source>
</reference>
<dbReference type="EMBL" id="MAYW01000149">
    <property type="protein sequence ID" value="ODS31052.1"/>
    <property type="molecule type" value="Genomic_DNA"/>
</dbReference>
<dbReference type="Pfam" id="PF13562">
    <property type="entry name" value="NTP_transf_4"/>
    <property type="match status" value="1"/>
</dbReference>
<dbReference type="PANTHER" id="PTHR43584:SF9">
    <property type="entry name" value="TRANSFERASE HEXAPEPTIDE REPEAT CONTAINING PROTEIN"/>
    <property type="match status" value="1"/>
</dbReference>
<evidence type="ECO:0000313" key="4">
    <source>
        <dbReference type="Proteomes" id="UP000094056"/>
    </source>
</evidence>
<dbReference type="GO" id="GO:0016779">
    <property type="term" value="F:nucleotidyltransferase activity"/>
    <property type="evidence" value="ECO:0007669"/>
    <property type="project" value="UniProtKB-ARBA"/>
</dbReference>
<evidence type="ECO:0000256" key="2">
    <source>
        <dbReference type="ARBA" id="ARBA00023315"/>
    </source>
</evidence>
<protein>
    <submittedName>
        <fullName evidence="3">Glucose-1-phosphate thymidylyltransferase</fullName>
    </submittedName>
</protein>